<name>A0A4Q2K0X3_9ACTN</name>
<gene>
    <name evidence="1" type="ORF">ET524_10740</name>
</gene>
<dbReference type="RefSeq" id="WP_129425750.1">
    <property type="nucleotide sequence ID" value="NZ_SDPW01000001.1"/>
</dbReference>
<keyword evidence="2" id="KW-1185">Reference proteome</keyword>
<accession>A0A4Q2K0X3</accession>
<dbReference type="AlphaFoldDB" id="A0A4Q2K0X3"/>
<evidence type="ECO:0000313" key="1">
    <source>
        <dbReference type="EMBL" id="RXZ54906.1"/>
    </source>
</evidence>
<organism evidence="1 2">
    <name type="scientific">Senegalimassilia faecalis</name>
    <dbReference type="NCBI Taxonomy" id="2509433"/>
    <lineage>
        <taxon>Bacteria</taxon>
        <taxon>Bacillati</taxon>
        <taxon>Actinomycetota</taxon>
        <taxon>Coriobacteriia</taxon>
        <taxon>Coriobacteriales</taxon>
        <taxon>Coriobacteriaceae</taxon>
        <taxon>Senegalimassilia</taxon>
    </lineage>
</organism>
<reference evidence="1 2" key="1">
    <citation type="submission" date="2019-01" db="EMBL/GenBank/DDBJ databases">
        <title>Senegalimassilia sp. nov. KGMB04484 isolated human feces.</title>
        <authorList>
            <person name="Han K.-I."/>
            <person name="Kim J.-S."/>
            <person name="Lee K.C."/>
            <person name="Suh M.K."/>
            <person name="Eom M.K."/>
            <person name="Lee J.H."/>
            <person name="Park S.-H."/>
            <person name="Kang S.W."/>
            <person name="Park J.-E."/>
            <person name="Oh B.S."/>
            <person name="Yu S.Y."/>
            <person name="Choi S.-H."/>
            <person name="Lee D.H."/>
            <person name="Yoon H."/>
            <person name="Kim B.-Y."/>
            <person name="Lee J.H."/>
            <person name="Lee J.-S."/>
        </authorList>
    </citation>
    <scope>NUCLEOTIDE SEQUENCE [LARGE SCALE GENOMIC DNA]</scope>
    <source>
        <strain evidence="1 2">KGMB04484</strain>
    </source>
</reference>
<evidence type="ECO:0000313" key="2">
    <source>
        <dbReference type="Proteomes" id="UP000293345"/>
    </source>
</evidence>
<dbReference type="Proteomes" id="UP000293345">
    <property type="component" value="Unassembled WGS sequence"/>
</dbReference>
<comment type="caution">
    <text evidence="1">The sequence shown here is derived from an EMBL/GenBank/DDBJ whole genome shotgun (WGS) entry which is preliminary data.</text>
</comment>
<sequence>MKRKETITFIDETVDFIAQSKVSVGVLDTKTGSTHQFDGDMSLVFICAALLGIQQMMQSSELDGVTPQEFVTKTIEAACKSYIATKHAE</sequence>
<protein>
    <submittedName>
        <fullName evidence="1">Uncharacterized protein</fullName>
    </submittedName>
</protein>
<proteinExistence type="predicted"/>
<dbReference type="EMBL" id="SDPW01000001">
    <property type="protein sequence ID" value="RXZ54906.1"/>
    <property type="molecule type" value="Genomic_DNA"/>
</dbReference>